<evidence type="ECO:0000259" key="12">
    <source>
        <dbReference type="PROSITE" id="PS51371"/>
    </source>
</evidence>
<name>A0A5R9J218_9PROT</name>
<evidence type="ECO:0000313" key="14">
    <source>
        <dbReference type="Proteomes" id="UP000305654"/>
    </source>
</evidence>
<dbReference type="CDD" id="cd00400">
    <property type="entry name" value="Voltage_gated_ClC"/>
    <property type="match status" value="1"/>
</dbReference>
<feature type="domain" description="CBS" evidence="12">
    <location>
        <begin position="549"/>
        <end position="608"/>
    </location>
</feature>
<dbReference type="GO" id="GO:0005254">
    <property type="term" value="F:chloride channel activity"/>
    <property type="evidence" value="ECO:0007669"/>
    <property type="project" value="UniProtKB-KW"/>
</dbReference>
<comment type="subcellular location">
    <subcellularLocation>
        <location evidence="1">Membrane</location>
        <topology evidence="1">Multi-pass membrane protein</topology>
    </subcellularLocation>
</comment>
<keyword evidence="8" id="KW-0868">Chloride</keyword>
<dbReference type="SUPFAM" id="SSF54631">
    <property type="entry name" value="CBS-domain pair"/>
    <property type="match status" value="1"/>
</dbReference>
<dbReference type="PRINTS" id="PR00762">
    <property type="entry name" value="CLCHANNEL"/>
</dbReference>
<keyword evidence="7" id="KW-0869">Chloride channel</keyword>
<keyword evidence="14" id="KW-1185">Reference proteome</keyword>
<dbReference type="GO" id="GO:0034707">
    <property type="term" value="C:chloride channel complex"/>
    <property type="evidence" value="ECO:0007669"/>
    <property type="project" value="UniProtKB-KW"/>
</dbReference>
<keyword evidence="2" id="KW-0813">Transport</keyword>
<dbReference type="PANTHER" id="PTHR43427">
    <property type="entry name" value="CHLORIDE CHANNEL PROTEIN CLC-E"/>
    <property type="match status" value="1"/>
</dbReference>
<keyword evidence="10" id="KW-0129">CBS domain</keyword>
<dbReference type="Gene3D" id="3.10.580.10">
    <property type="entry name" value="CBS-domain"/>
    <property type="match status" value="1"/>
</dbReference>
<organism evidence="13 14">
    <name type="scientific">Lichenicoccus roseus</name>
    <dbReference type="NCBI Taxonomy" id="2683649"/>
    <lineage>
        <taxon>Bacteria</taxon>
        <taxon>Pseudomonadati</taxon>
        <taxon>Pseudomonadota</taxon>
        <taxon>Alphaproteobacteria</taxon>
        <taxon>Acetobacterales</taxon>
        <taxon>Acetobacteraceae</taxon>
        <taxon>Lichenicoccus</taxon>
    </lineage>
</organism>
<evidence type="ECO:0000256" key="11">
    <source>
        <dbReference type="SAM" id="Phobius"/>
    </source>
</evidence>
<feature type="transmembrane region" description="Helical" evidence="11">
    <location>
        <begin position="349"/>
        <end position="367"/>
    </location>
</feature>
<feature type="transmembrane region" description="Helical" evidence="11">
    <location>
        <begin position="373"/>
        <end position="393"/>
    </location>
</feature>
<dbReference type="AlphaFoldDB" id="A0A5R9J218"/>
<dbReference type="OrthoDB" id="9814803at2"/>
<evidence type="ECO:0000256" key="8">
    <source>
        <dbReference type="ARBA" id="ARBA00023214"/>
    </source>
</evidence>
<reference evidence="13 14" key="1">
    <citation type="submission" date="2019-05" db="EMBL/GenBank/DDBJ databases">
        <authorList>
            <person name="Pankratov T."/>
            <person name="Grouzdev D."/>
        </authorList>
    </citation>
    <scope>NUCLEOTIDE SEQUENCE [LARGE SCALE GENOMIC DNA]</scope>
    <source>
        <strain evidence="13 14">KEBCLARHB70R</strain>
    </source>
</reference>
<feature type="transmembrane region" description="Helical" evidence="11">
    <location>
        <begin position="236"/>
        <end position="253"/>
    </location>
</feature>
<keyword evidence="6 11" id="KW-0472">Membrane</keyword>
<evidence type="ECO:0000256" key="1">
    <source>
        <dbReference type="ARBA" id="ARBA00004141"/>
    </source>
</evidence>
<feature type="transmembrane region" description="Helical" evidence="11">
    <location>
        <begin position="405"/>
        <end position="429"/>
    </location>
</feature>
<sequence length="617" mass="65543">MRRVSGPGRKARPKLSRATKVVPRGAVWLRDHAVPVQRWVVHAPHTLRALVRADEIWLVVLAACIGIVAGVFVVAMNDATLLAHRVLFRLDNDGRLSGLSSVDPQRALLVPTIGGLLLGLSGLLISRYVSGRPVDPIEANALHGGRMSLRDSAIVVGQTLLSNGAGASIGLEAGYTQIGSAFASWIGRSFRVRRADLRVLVGCGAAGAIGAAFDAPLAGAFYAFELVIGTYSLANLAPVTLASICAIVVTHALDGTAPSLDLALPATLEWRDYLPIVALGVISALVGIAIMRMVTLTETIFRRSRVPGWSRPAIGGLIVGALALVTPAVLSSGHAALRLGLNGAFGIRQAALLLLLKACASAISIGSGFRGGLFFASLFLGVLTGTLCGDLLGMLTTTSLPPVTCALICMSALAVAIIGGPLTMVFLALESTGSLPLTVAVLVASVVSALTVRRTFGYSFATWRFHLRGESIRSALDVGWIRNLTVGRIMRREIRTLRSTTSLASMRRDFPLGSEHRVVVVDEGGRYAGIVQVPELHAADHDASWLGELLHYEETMLLPQMNVKEAIALFERAESDALVVVDNPDSRVVIGLLTEQHALRRYSEELDRSRRELSGES</sequence>
<dbReference type="SUPFAM" id="SSF81340">
    <property type="entry name" value="Clc chloride channel"/>
    <property type="match status" value="1"/>
</dbReference>
<dbReference type="InterPro" id="IPR014743">
    <property type="entry name" value="Cl-channel_core"/>
</dbReference>
<dbReference type="Pfam" id="PF00654">
    <property type="entry name" value="Voltage_CLC"/>
    <property type="match status" value="1"/>
</dbReference>
<evidence type="ECO:0000256" key="10">
    <source>
        <dbReference type="PROSITE-ProRule" id="PRU00703"/>
    </source>
</evidence>
<evidence type="ECO:0000256" key="6">
    <source>
        <dbReference type="ARBA" id="ARBA00023136"/>
    </source>
</evidence>
<keyword evidence="3 11" id="KW-0812">Transmembrane</keyword>
<dbReference type="PROSITE" id="PS51371">
    <property type="entry name" value="CBS"/>
    <property type="match status" value="1"/>
</dbReference>
<feature type="transmembrane region" description="Helical" evidence="11">
    <location>
        <begin position="273"/>
        <end position="294"/>
    </location>
</feature>
<feature type="transmembrane region" description="Helical" evidence="11">
    <location>
        <begin position="56"/>
        <end position="76"/>
    </location>
</feature>
<accession>A0A5R9J218</accession>
<feature type="transmembrane region" description="Helical" evidence="11">
    <location>
        <begin position="435"/>
        <end position="452"/>
    </location>
</feature>
<dbReference type="InterPro" id="IPR001807">
    <property type="entry name" value="ClC"/>
</dbReference>
<comment type="caution">
    <text evidence="13">The sequence shown here is derived from an EMBL/GenBank/DDBJ whole genome shotgun (WGS) entry which is preliminary data.</text>
</comment>
<keyword evidence="5" id="KW-0406">Ion transport</keyword>
<evidence type="ECO:0000256" key="5">
    <source>
        <dbReference type="ARBA" id="ARBA00023065"/>
    </source>
</evidence>
<dbReference type="EMBL" id="VCDI01000006">
    <property type="protein sequence ID" value="TLU71602.1"/>
    <property type="molecule type" value="Genomic_DNA"/>
</dbReference>
<proteinExistence type="predicted"/>
<dbReference type="Pfam" id="PF00571">
    <property type="entry name" value="CBS"/>
    <property type="match status" value="1"/>
</dbReference>
<evidence type="ECO:0000256" key="4">
    <source>
        <dbReference type="ARBA" id="ARBA00022989"/>
    </source>
</evidence>
<protein>
    <submittedName>
        <fullName evidence="13">CBS domain-containing protein</fullName>
    </submittedName>
</protein>
<dbReference type="InterPro" id="IPR046342">
    <property type="entry name" value="CBS_dom_sf"/>
</dbReference>
<evidence type="ECO:0000313" key="13">
    <source>
        <dbReference type="EMBL" id="TLU71602.1"/>
    </source>
</evidence>
<feature type="transmembrane region" description="Helical" evidence="11">
    <location>
        <begin position="314"/>
        <end position="337"/>
    </location>
</feature>
<dbReference type="PANTHER" id="PTHR43427:SF6">
    <property type="entry name" value="CHLORIDE CHANNEL PROTEIN CLC-E"/>
    <property type="match status" value="1"/>
</dbReference>
<evidence type="ECO:0000256" key="9">
    <source>
        <dbReference type="ARBA" id="ARBA00023303"/>
    </source>
</evidence>
<evidence type="ECO:0000256" key="7">
    <source>
        <dbReference type="ARBA" id="ARBA00023173"/>
    </source>
</evidence>
<keyword evidence="4 11" id="KW-1133">Transmembrane helix</keyword>
<dbReference type="Proteomes" id="UP000305654">
    <property type="component" value="Unassembled WGS sequence"/>
</dbReference>
<evidence type="ECO:0000256" key="2">
    <source>
        <dbReference type="ARBA" id="ARBA00022448"/>
    </source>
</evidence>
<keyword evidence="9" id="KW-0407">Ion channel</keyword>
<feature type="transmembrane region" description="Helical" evidence="11">
    <location>
        <begin position="107"/>
        <end position="125"/>
    </location>
</feature>
<dbReference type="Gene3D" id="1.10.3080.10">
    <property type="entry name" value="Clc chloride channel"/>
    <property type="match status" value="1"/>
</dbReference>
<gene>
    <name evidence="13" type="ORF">FE263_16515</name>
</gene>
<dbReference type="InterPro" id="IPR000644">
    <property type="entry name" value="CBS_dom"/>
</dbReference>
<evidence type="ECO:0000256" key="3">
    <source>
        <dbReference type="ARBA" id="ARBA00022692"/>
    </source>
</evidence>
<dbReference type="InterPro" id="IPR050368">
    <property type="entry name" value="ClC-type_chloride_channel"/>
</dbReference>